<evidence type="ECO:0000313" key="2">
    <source>
        <dbReference type="EMBL" id="SUZ98085.1"/>
    </source>
</evidence>
<feature type="transmembrane region" description="Helical" evidence="1">
    <location>
        <begin position="303"/>
        <end position="327"/>
    </location>
</feature>
<keyword evidence="1" id="KW-0812">Transmembrane</keyword>
<evidence type="ECO:0008006" key="3">
    <source>
        <dbReference type="Google" id="ProtNLM"/>
    </source>
</evidence>
<sequence length="439" mass="49595">ILAEIDKDQVYLGEQVTLTYKIFKKVNISIDPFELPDFDGFWAEELYRPRQVSFKNVSRSGVRYQVGTLYQVALFSMPGDKHVIPSLTLKTKVVANRSKRRRDPFFDPFFDSFFTETVTKVLNSPEKSLTIKDFPESRPYDFTGAVGQFSIDASTDRDSIVVNEGLTYTISLKGTGNMGLFTLPDIKFPNQLEAFPPTENFTKDVFRDALTGAMSSEYILIPRMAGSVSIPPVKMSYFDPQSESWKRIQTDAVTIPILAGEKTLAMGSGFSKREIELLGRDIRYIHTEKMPWKRINAPTLSPWILSIYGMSVLLFFAPPLVGSLLGYRVRTASDRKAKDSLKIACRDLRSGTGDPFDLATSAVYKYLHDRLQLSTDNLDPNMVEKFLSKYLDNNDFIFLLNHLKTCDAGRFGPGGLDRESTIIDETIIILKKLDKVIGK</sequence>
<organism evidence="2">
    <name type="scientific">marine metagenome</name>
    <dbReference type="NCBI Taxonomy" id="408172"/>
    <lineage>
        <taxon>unclassified sequences</taxon>
        <taxon>metagenomes</taxon>
        <taxon>ecological metagenomes</taxon>
    </lineage>
</organism>
<name>A0A381S1T8_9ZZZZ</name>
<proteinExistence type="predicted"/>
<reference evidence="2" key="1">
    <citation type="submission" date="2018-05" db="EMBL/GenBank/DDBJ databases">
        <authorList>
            <person name="Lanie J.A."/>
            <person name="Ng W.-L."/>
            <person name="Kazmierczak K.M."/>
            <person name="Andrzejewski T.M."/>
            <person name="Davidsen T.M."/>
            <person name="Wayne K.J."/>
            <person name="Tettelin H."/>
            <person name="Glass J.I."/>
            <person name="Rusch D."/>
            <person name="Podicherti R."/>
            <person name="Tsui H.-C.T."/>
            <person name="Winkler M.E."/>
        </authorList>
    </citation>
    <scope>NUCLEOTIDE SEQUENCE</scope>
</reference>
<dbReference type="InterPro" id="IPR025738">
    <property type="entry name" value="BatD"/>
</dbReference>
<dbReference type="PANTHER" id="PTHR40940:SF2">
    <property type="entry name" value="BATD"/>
    <property type="match status" value="1"/>
</dbReference>
<protein>
    <recommendedName>
        <fullName evidence="3">Protein BatD</fullName>
    </recommendedName>
</protein>
<keyword evidence="1" id="KW-0472">Membrane</keyword>
<dbReference type="Pfam" id="PF13584">
    <property type="entry name" value="BatD"/>
    <property type="match status" value="1"/>
</dbReference>
<gene>
    <name evidence="2" type="ORF">METZ01_LOCUS50939</name>
</gene>
<dbReference type="AlphaFoldDB" id="A0A381S1T8"/>
<dbReference type="EMBL" id="UINC01002571">
    <property type="protein sequence ID" value="SUZ98085.1"/>
    <property type="molecule type" value="Genomic_DNA"/>
</dbReference>
<keyword evidence="1" id="KW-1133">Transmembrane helix</keyword>
<feature type="non-terminal residue" evidence="2">
    <location>
        <position position="1"/>
    </location>
</feature>
<dbReference type="PANTHER" id="PTHR40940">
    <property type="entry name" value="PROTEIN BATD-RELATED"/>
    <property type="match status" value="1"/>
</dbReference>
<accession>A0A381S1T8</accession>
<evidence type="ECO:0000256" key="1">
    <source>
        <dbReference type="SAM" id="Phobius"/>
    </source>
</evidence>